<keyword evidence="1" id="KW-0812">Transmembrane</keyword>
<evidence type="ECO:0000256" key="1">
    <source>
        <dbReference type="SAM" id="Phobius"/>
    </source>
</evidence>
<reference evidence="2 3" key="1">
    <citation type="journal article" date="2016" name="Nat. Commun.">
        <title>Thousands of microbial genomes shed light on interconnected biogeochemical processes in an aquifer system.</title>
        <authorList>
            <person name="Anantharaman K."/>
            <person name="Brown C.T."/>
            <person name="Hug L.A."/>
            <person name="Sharon I."/>
            <person name="Castelle C.J."/>
            <person name="Probst A.J."/>
            <person name="Thomas B.C."/>
            <person name="Singh A."/>
            <person name="Wilkins M.J."/>
            <person name="Karaoz U."/>
            <person name="Brodie E.L."/>
            <person name="Williams K.H."/>
            <person name="Hubbard S.S."/>
            <person name="Banfield J.F."/>
        </authorList>
    </citation>
    <scope>NUCLEOTIDE SEQUENCE [LARGE SCALE GENOMIC DNA]</scope>
</reference>
<gene>
    <name evidence="2" type="ORF">A2664_02785</name>
</gene>
<dbReference type="EMBL" id="MHRF01000004">
    <property type="protein sequence ID" value="OHA18539.1"/>
    <property type="molecule type" value="Genomic_DNA"/>
</dbReference>
<proteinExistence type="predicted"/>
<keyword evidence="1" id="KW-1133">Transmembrane helix</keyword>
<dbReference type="STRING" id="1802301.A2664_02785"/>
<sequence length="226" mass="24500">MSTGIKIGLGSSLGAFIFASIAWWGNYAWWALGTGLFLGTVTAYLTHDLRLVGVIADKEIRQWVASGFYRFIVLSGAIVWFTIIFGTGMYFLTLVESSDGSVPEHARIMQSLLVGAVCSFVLVSLFNNLILEDCDGKSALKWNPVAWPFSLLFYIVIAILFMIRIFVREVHSEEALQSSFYACIGGTVGILAGGFAGVLIGTGTGFLLGYGSYKLINVKLLARAPA</sequence>
<feature type="transmembrane region" description="Helical" evidence="1">
    <location>
        <begin position="30"/>
        <end position="47"/>
    </location>
</feature>
<evidence type="ECO:0000313" key="3">
    <source>
        <dbReference type="Proteomes" id="UP000178873"/>
    </source>
</evidence>
<protein>
    <submittedName>
        <fullName evidence="2">Uncharacterized protein</fullName>
    </submittedName>
</protein>
<organism evidence="2 3">
    <name type="scientific">Candidatus Taylorbacteria bacterium RIFCSPHIGHO2_01_FULL_46_22b</name>
    <dbReference type="NCBI Taxonomy" id="1802301"/>
    <lineage>
        <taxon>Bacteria</taxon>
        <taxon>Candidatus Tayloriibacteriota</taxon>
    </lineage>
</organism>
<comment type="caution">
    <text evidence="2">The sequence shown here is derived from an EMBL/GenBank/DDBJ whole genome shotgun (WGS) entry which is preliminary data.</text>
</comment>
<feature type="transmembrane region" description="Helical" evidence="1">
    <location>
        <begin position="112"/>
        <end position="130"/>
    </location>
</feature>
<feature type="transmembrane region" description="Helical" evidence="1">
    <location>
        <begin position="7"/>
        <end position="24"/>
    </location>
</feature>
<evidence type="ECO:0000313" key="2">
    <source>
        <dbReference type="EMBL" id="OHA18539.1"/>
    </source>
</evidence>
<feature type="transmembrane region" description="Helical" evidence="1">
    <location>
        <begin position="179"/>
        <end position="210"/>
    </location>
</feature>
<feature type="transmembrane region" description="Helical" evidence="1">
    <location>
        <begin position="142"/>
        <end position="167"/>
    </location>
</feature>
<dbReference type="Proteomes" id="UP000178873">
    <property type="component" value="Unassembled WGS sequence"/>
</dbReference>
<dbReference type="AlphaFoldDB" id="A0A1G2M601"/>
<keyword evidence="1" id="KW-0472">Membrane</keyword>
<accession>A0A1G2M601</accession>
<name>A0A1G2M601_9BACT</name>
<feature type="transmembrane region" description="Helical" evidence="1">
    <location>
        <begin position="68"/>
        <end position="92"/>
    </location>
</feature>